<dbReference type="OrthoDB" id="5222501at2759"/>
<sequence length="618" mass="70061">MPGLLHLPTEVLTLIVEDVGITAELESLGQTVTVELCPHGGPLREGVAAECLECLPPPNAQGGAHAVHYSGSREDILRQRDQLDALIVQRFREQTVGRVVFGSFLHGAHASHRLESFDTSTQANLNSLILNRRPDIQCLLALASTCRLLRAYSEPVLYRLADLEYGSPSAYAQHLELLLRYPHLAKYVRLLSFGNIYDQEFQENWYGFLPLNPIRLSQAIHRLLAQDTPVSRDVLYRHLGPDRFGPYGLHPSIFRAMFLFLLPNVRSLKFDLAQPGNEGLAEQIRREWLFRALLKEPNGVWAAGRVPALKNLEEFSLVLRGDVSAKPLNPRLLLPFLFLPKMRTFYTSSLVTASHLHLSEHERTEWSAKSPVTEMIFDFAAVDGLSLDSLLMLPRALQKLTVNFRHDRASSWENCVPDHLRKQGYVREPPYDADTGLGGAFSHQRHSLRKLAIRWAHARSEFAIAHLESFAVLEELTAPFRMVLPQQDGDELPRSLVEYLPASIVRLELLTYRHVPVSTWQLHVIDLLNRKDALVPRLRHLRIEHWVKHSEDTAATYELEADSIVNLGRQVGVEVQIDFSEHQCPEVIQTSLRLSQPLDVDIDAMERVDSGAEDDSDW</sequence>
<keyword evidence="2" id="KW-1185">Reference proteome</keyword>
<dbReference type="InParanoid" id="A0A2P5IER3"/>
<protein>
    <submittedName>
        <fullName evidence="1">Uncharacterized protein</fullName>
    </submittedName>
</protein>
<dbReference type="Proteomes" id="UP000094444">
    <property type="component" value="Unassembled WGS sequence"/>
</dbReference>
<accession>A0A2P5IER3</accession>
<evidence type="ECO:0000313" key="2">
    <source>
        <dbReference type="Proteomes" id="UP000094444"/>
    </source>
</evidence>
<reference evidence="1" key="1">
    <citation type="submission" date="2017-09" db="EMBL/GenBank/DDBJ databases">
        <title>Polyketide synthases of a Diaporthe helianthi virulent isolate.</title>
        <authorList>
            <person name="Baroncelli R."/>
        </authorList>
    </citation>
    <scope>NUCLEOTIDE SEQUENCE [LARGE SCALE GENOMIC DNA]</scope>
    <source>
        <strain evidence="1">7/96</strain>
    </source>
</reference>
<comment type="caution">
    <text evidence="1">The sequence shown here is derived from an EMBL/GenBank/DDBJ whole genome shotgun (WGS) entry which is preliminary data.</text>
</comment>
<name>A0A2P5IER3_DIAHE</name>
<dbReference type="EMBL" id="MAVT02000024">
    <property type="protein sequence ID" value="POS80982.1"/>
    <property type="molecule type" value="Genomic_DNA"/>
</dbReference>
<organism evidence="1 2">
    <name type="scientific">Diaporthe helianthi</name>
    <dbReference type="NCBI Taxonomy" id="158607"/>
    <lineage>
        <taxon>Eukaryota</taxon>
        <taxon>Fungi</taxon>
        <taxon>Dikarya</taxon>
        <taxon>Ascomycota</taxon>
        <taxon>Pezizomycotina</taxon>
        <taxon>Sordariomycetes</taxon>
        <taxon>Sordariomycetidae</taxon>
        <taxon>Diaporthales</taxon>
        <taxon>Diaporthaceae</taxon>
        <taxon>Diaporthe</taxon>
    </lineage>
</organism>
<dbReference type="AlphaFoldDB" id="A0A2P5IER3"/>
<proteinExistence type="predicted"/>
<evidence type="ECO:0000313" key="1">
    <source>
        <dbReference type="EMBL" id="POS80982.1"/>
    </source>
</evidence>
<gene>
    <name evidence="1" type="ORF">DHEL01_v200610</name>
</gene>